<dbReference type="GO" id="GO:0004056">
    <property type="term" value="F:argininosuccinate lyase activity"/>
    <property type="evidence" value="ECO:0007669"/>
    <property type="project" value="UniProtKB-EC"/>
</dbReference>
<name>A0A645AD10_9ZZZZ</name>
<dbReference type="Gene3D" id="1.10.40.30">
    <property type="entry name" value="Fumarase/aspartase (C-terminal domain)"/>
    <property type="match status" value="1"/>
</dbReference>
<dbReference type="EMBL" id="VSSQ01013032">
    <property type="protein sequence ID" value="MPM50588.1"/>
    <property type="molecule type" value="Genomic_DNA"/>
</dbReference>
<reference evidence="2" key="1">
    <citation type="submission" date="2019-08" db="EMBL/GenBank/DDBJ databases">
        <authorList>
            <person name="Kucharzyk K."/>
            <person name="Murdoch R.W."/>
            <person name="Higgins S."/>
            <person name="Loffler F."/>
        </authorList>
    </citation>
    <scope>NUCLEOTIDE SEQUENCE</scope>
</reference>
<dbReference type="PANTHER" id="PTHR43814:SF1">
    <property type="entry name" value="ARGININOSUCCINATE LYASE"/>
    <property type="match status" value="1"/>
</dbReference>
<dbReference type="AlphaFoldDB" id="A0A645AD10"/>
<protein>
    <submittedName>
        <fullName evidence="2">Argininosuccinate lyase</fullName>
        <ecNumber evidence="2">4.3.2.1</ecNumber>
    </submittedName>
</protein>
<comment type="caution">
    <text evidence="2">The sequence shown here is derived from an EMBL/GenBank/DDBJ whole genome shotgun (WGS) entry which is preliminary data.</text>
</comment>
<dbReference type="FunFam" id="1.10.40.30:FF:000001">
    <property type="entry name" value="Argininosuccinate lyase"/>
    <property type="match status" value="1"/>
</dbReference>
<dbReference type="InterPro" id="IPR008948">
    <property type="entry name" value="L-Aspartase-like"/>
</dbReference>
<dbReference type="InterPro" id="IPR009049">
    <property type="entry name" value="Argininosuccinate_lyase"/>
</dbReference>
<evidence type="ECO:0000259" key="1">
    <source>
        <dbReference type="Pfam" id="PF14698"/>
    </source>
</evidence>
<dbReference type="Pfam" id="PF14698">
    <property type="entry name" value="ASL_C2"/>
    <property type="match status" value="1"/>
</dbReference>
<dbReference type="PANTHER" id="PTHR43814">
    <property type="entry name" value="ARGININOSUCCINATE LYASE"/>
    <property type="match status" value="1"/>
</dbReference>
<gene>
    <name evidence="2" type="primary">argH_31</name>
    <name evidence="2" type="ORF">SDC9_97330</name>
</gene>
<evidence type="ECO:0000313" key="2">
    <source>
        <dbReference type="EMBL" id="MPM50588.1"/>
    </source>
</evidence>
<dbReference type="GO" id="GO:0042450">
    <property type="term" value="P:L-arginine biosynthetic process via ornithine"/>
    <property type="evidence" value="ECO:0007669"/>
    <property type="project" value="InterPro"/>
</dbReference>
<organism evidence="2">
    <name type="scientific">bioreactor metagenome</name>
    <dbReference type="NCBI Taxonomy" id="1076179"/>
    <lineage>
        <taxon>unclassified sequences</taxon>
        <taxon>metagenomes</taxon>
        <taxon>ecological metagenomes</taxon>
    </lineage>
</organism>
<keyword evidence="2" id="KW-0456">Lyase</keyword>
<sequence length="85" mass="9426">MREAVKKGFLNATEVADYLVKKGVPFRDAHGIVGQIVLHCEEAGKPIEALALPELQTFCPAFGEDVFDYIAYDTILKKGIKNEML</sequence>
<dbReference type="EC" id="4.3.2.1" evidence="2"/>
<dbReference type="GO" id="GO:0005829">
    <property type="term" value="C:cytosol"/>
    <property type="evidence" value="ECO:0007669"/>
    <property type="project" value="TreeGrafter"/>
</dbReference>
<accession>A0A645AD10</accession>
<feature type="domain" description="Argininosuccinate lyase C-terminal" evidence="1">
    <location>
        <begin position="9"/>
        <end position="76"/>
    </location>
</feature>
<proteinExistence type="predicted"/>
<dbReference type="SUPFAM" id="SSF48557">
    <property type="entry name" value="L-aspartase-like"/>
    <property type="match status" value="1"/>
</dbReference>
<dbReference type="InterPro" id="IPR029419">
    <property type="entry name" value="Arg_succ_lyase_C"/>
</dbReference>